<dbReference type="KEGG" id="prae:MN210_17770"/>
<dbReference type="Gene3D" id="1.10.260.40">
    <property type="entry name" value="lambda repressor-like DNA-binding domains"/>
    <property type="match status" value="1"/>
</dbReference>
<proteinExistence type="inferred from homology"/>
<protein>
    <submittedName>
        <fullName evidence="6">Helix-turn-helix domain-containing protein</fullName>
    </submittedName>
</protein>
<gene>
    <name evidence="6" type="ORF">MN210_17770</name>
</gene>
<feature type="domain" description="Ner winged helix-turn-helix DNA-binding" evidence="5">
    <location>
        <begin position="39"/>
        <end position="101"/>
    </location>
</feature>
<keyword evidence="3" id="KW-0238">DNA-binding</keyword>
<evidence type="ECO:0000256" key="2">
    <source>
        <dbReference type="ARBA" id="ARBA00023015"/>
    </source>
</evidence>
<evidence type="ECO:0000256" key="1">
    <source>
        <dbReference type="ARBA" id="ARBA00006157"/>
    </source>
</evidence>
<dbReference type="GO" id="GO:0003677">
    <property type="term" value="F:DNA binding"/>
    <property type="evidence" value="ECO:0007669"/>
    <property type="project" value="UniProtKB-KW"/>
</dbReference>
<dbReference type="EMBL" id="CP093310">
    <property type="protein sequence ID" value="WXX24483.1"/>
    <property type="molecule type" value="Genomic_DNA"/>
</dbReference>
<dbReference type="SUPFAM" id="SSF47413">
    <property type="entry name" value="lambda repressor-like DNA-binding domains"/>
    <property type="match status" value="1"/>
</dbReference>
<keyword evidence="7" id="KW-1185">Reference proteome</keyword>
<keyword evidence="4" id="KW-0804">Transcription</keyword>
<sequence length="102" mass="11602">MCSFPTKKKASNEQRPSDILKFLQDAGVDTTSITITKKDWDRNDVVYALRKAGTNMAALSKKHYDNRSTLNNVFRGHYPRGEQIVAKALGLEPKDIWPSRYS</sequence>
<keyword evidence="2" id="KW-0805">Transcription regulation</keyword>
<reference evidence="6" key="1">
    <citation type="submission" date="2024-03" db="EMBL/GenBank/DDBJ databases">
        <title>Psychrobacter raelis sp. nov. isolated from a dog with peritonitis.</title>
        <authorList>
            <person name="Schiavone A."/>
            <person name="Manzulli V."/>
            <person name="Camarda A."/>
            <person name="Cafiero M.A."/>
            <person name="Vasco I."/>
            <person name="Marino L."/>
            <person name="Pennuzzi G."/>
            <person name="Serrecchia L."/>
            <person name="Galante D."/>
            <person name="Pugliese N."/>
        </authorList>
    </citation>
    <scope>NUCLEOTIDE SEQUENCE</scope>
    <source>
        <strain evidence="6">PraFG1</strain>
    </source>
</reference>
<dbReference type="AlphaFoldDB" id="A0AAU6PVS7"/>
<dbReference type="InterPro" id="IPR010982">
    <property type="entry name" value="Lambda_DNA-bd_dom_sf"/>
</dbReference>
<evidence type="ECO:0000313" key="7">
    <source>
        <dbReference type="Proteomes" id="UP000829560"/>
    </source>
</evidence>
<name>A0AAU6PVS7_9GAMM</name>
<dbReference type="InterPro" id="IPR038722">
    <property type="entry name" value="Ner_HTH_dom"/>
</dbReference>
<evidence type="ECO:0000259" key="5">
    <source>
        <dbReference type="Pfam" id="PF13693"/>
    </source>
</evidence>
<dbReference type="Pfam" id="PF13693">
    <property type="entry name" value="HTH_35"/>
    <property type="match status" value="1"/>
</dbReference>
<accession>A0AAU6PVS7</accession>
<evidence type="ECO:0000256" key="4">
    <source>
        <dbReference type="ARBA" id="ARBA00023163"/>
    </source>
</evidence>
<comment type="similarity">
    <text evidence="1">Belongs to the ner transcriptional regulatory family.</text>
</comment>
<dbReference type="Proteomes" id="UP000829560">
    <property type="component" value="Chromosome"/>
</dbReference>
<evidence type="ECO:0000256" key="3">
    <source>
        <dbReference type="ARBA" id="ARBA00023125"/>
    </source>
</evidence>
<dbReference type="RefSeq" id="WP_338412498.1">
    <property type="nucleotide sequence ID" value="NZ_CP093310.2"/>
</dbReference>
<organism evidence="6 7">
    <name type="scientific">Psychrobacter raelei</name>
    <dbReference type="NCBI Taxonomy" id="2565531"/>
    <lineage>
        <taxon>Bacteria</taxon>
        <taxon>Pseudomonadati</taxon>
        <taxon>Pseudomonadota</taxon>
        <taxon>Gammaproteobacteria</taxon>
        <taxon>Moraxellales</taxon>
        <taxon>Moraxellaceae</taxon>
        <taxon>Psychrobacter</taxon>
    </lineage>
</organism>
<evidence type="ECO:0000313" key="6">
    <source>
        <dbReference type="EMBL" id="WXX24483.1"/>
    </source>
</evidence>